<comment type="caution">
    <text evidence="1">The sequence shown here is derived from an EMBL/GenBank/DDBJ whole genome shotgun (WGS) entry which is preliminary data.</text>
</comment>
<accession>A0A9Q3I3Q3</accession>
<dbReference type="Proteomes" id="UP000765509">
    <property type="component" value="Unassembled WGS sequence"/>
</dbReference>
<proteinExistence type="predicted"/>
<gene>
    <name evidence="1" type="ORF">O181_065040</name>
</gene>
<evidence type="ECO:0000313" key="1">
    <source>
        <dbReference type="EMBL" id="MBW0525325.1"/>
    </source>
</evidence>
<evidence type="ECO:0000313" key="2">
    <source>
        <dbReference type="Proteomes" id="UP000765509"/>
    </source>
</evidence>
<dbReference type="AlphaFoldDB" id="A0A9Q3I3Q3"/>
<protein>
    <submittedName>
        <fullName evidence="1">Uncharacterized protein</fullName>
    </submittedName>
</protein>
<keyword evidence="2" id="KW-1185">Reference proteome</keyword>
<organism evidence="1 2">
    <name type="scientific">Austropuccinia psidii MF-1</name>
    <dbReference type="NCBI Taxonomy" id="1389203"/>
    <lineage>
        <taxon>Eukaryota</taxon>
        <taxon>Fungi</taxon>
        <taxon>Dikarya</taxon>
        <taxon>Basidiomycota</taxon>
        <taxon>Pucciniomycotina</taxon>
        <taxon>Pucciniomycetes</taxon>
        <taxon>Pucciniales</taxon>
        <taxon>Sphaerophragmiaceae</taxon>
        <taxon>Austropuccinia</taxon>
    </lineage>
</organism>
<dbReference type="EMBL" id="AVOT02031731">
    <property type="protein sequence ID" value="MBW0525325.1"/>
    <property type="molecule type" value="Genomic_DNA"/>
</dbReference>
<name>A0A9Q3I3Q3_9BASI</name>
<sequence>MLIWQKAIQEYRRNMTIFHKAGNIGKKSDGISRWALANTPDHPAYVPLEEEPQVPIEGINTSDIGTEFFEEVREYYKQDKNCHILTSLLDKDFKDTSLVNALDKFWMNSYSEGRFHLFDGII</sequence>
<reference evidence="1" key="1">
    <citation type="submission" date="2021-03" db="EMBL/GenBank/DDBJ databases">
        <title>Draft genome sequence of rust myrtle Austropuccinia psidii MF-1, a brazilian biotype.</title>
        <authorList>
            <person name="Quecine M.C."/>
            <person name="Pachon D.M.R."/>
            <person name="Bonatelli M.L."/>
            <person name="Correr F.H."/>
            <person name="Franceschini L.M."/>
            <person name="Leite T.F."/>
            <person name="Margarido G.R.A."/>
            <person name="Almeida C.A."/>
            <person name="Ferrarezi J.A."/>
            <person name="Labate C.A."/>
        </authorList>
    </citation>
    <scope>NUCLEOTIDE SEQUENCE</scope>
    <source>
        <strain evidence="1">MF-1</strain>
    </source>
</reference>